<organism evidence="1">
    <name type="scientific">Enterobacter hormaechei</name>
    <dbReference type="NCBI Taxonomy" id="158836"/>
    <lineage>
        <taxon>Bacteria</taxon>
        <taxon>Pseudomonadati</taxon>
        <taxon>Pseudomonadota</taxon>
        <taxon>Gammaproteobacteria</taxon>
        <taxon>Enterobacterales</taxon>
        <taxon>Enterobacteriaceae</taxon>
        <taxon>Enterobacter</taxon>
        <taxon>Enterobacter cloacae complex</taxon>
    </lineage>
</organism>
<reference evidence="1" key="1">
    <citation type="submission" date="2020-02" db="EMBL/GenBank/DDBJ databases">
        <title>WGS of Carbapenem-Resistant Entrobacteriaceae.</title>
        <authorList>
            <person name="Tokajian S."/>
            <person name="El Chaar M."/>
            <person name="El Khoury M."/>
        </authorList>
    </citation>
    <scope>NUCLEOTIDE SEQUENCE</scope>
    <source>
        <strain evidence="1">EHM_24</strain>
    </source>
</reference>
<accession>A0A6G4LAX8</accession>
<evidence type="ECO:0000313" key="1">
    <source>
        <dbReference type="EMBL" id="NGE57568.1"/>
    </source>
</evidence>
<comment type="caution">
    <text evidence="1">The sequence shown here is derived from an EMBL/GenBank/DDBJ whole genome shotgun (WGS) entry which is preliminary data.</text>
</comment>
<proteinExistence type="predicted"/>
<dbReference type="EMBL" id="JAAJSZ010000001">
    <property type="protein sequence ID" value="NGE57568.1"/>
    <property type="molecule type" value="Genomic_DNA"/>
</dbReference>
<dbReference type="AlphaFoldDB" id="A0A6G4LAX8"/>
<dbReference type="Pfam" id="PF07927">
    <property type="entry name" value="HicA_toxin"/>
    <property type="match status" value="1"/>
</dbReference>
<dbReference type="InterPro" id="IPR012933">
    <property type="entry name" value="HicA_mRNA_interferase"/>
</dbReference>
<dbReference type="GeneID" id="93199861"/>
<protein>
    <submittedName>
        <fullName evidence="1">Type II toxin-antitoxin system HicA family toxin</fullName>
    </submittedName>
</protein>
<gene>
    <name evidence="1" type="ORF">G5638_00140</name>
</gene>
<dbReference type="GO" id="GO:0003729">
    <property type="term" value="F:mRNA binding"/>
    <property type="evidence" value="ECO:0007669"/>
    <property type="project" value="InterPro"/>
</dbReference>
<dbReference type="SUPFAM" id="SSF54786">
    <property type="entry name" value="YcfA/nrd intein domain"/>
    <property type="match status" value="1"/>
</dbReference>
<name>A0A6G4LAX8_9ENTR</name>
<dbReference type="RefSeq" id="WP_006809187.1">
    <property type="nucleotide sequence ID" value="NZ_CAYQIB010000008.1"/>
</dbReference>
<sequence>MSRKEKLRSRLNALPKDFTWDELVTLLGHYGFKVINGSGSRRKFVNDVKRIVAFHCPHPGNIVKGYVLEEAKSLLDELDSNE</sequence>